<evidence type="ECO:0000256" key="1">
    <source>
        <dbReference type="ARBA" id="ARBA00004370"/>
    </source>
</evidence>
<dbReference type="Proteomes" id="UP000243686">
    <property type="component" value="Unassembled WGS sequence"/>
</dbReference>
<evidence type="ECO:0000256" key="2">
    <source>
        <dbReference type="ARBA" id="ARBA00022692"/>
    </source>
</evidence>
<keyword evidence="4" id="KW-1133">Transmembrane helix</keyword>
<dbReference type="GO" id="GO:0016020">
    <property type="term" value="C:membrane"/>
    <property type="evidence" value="ECO:0007669"/>
    <property type="project" value="UniProtKB-SubCell"/>
</dbReference>
<protein>
    <submittedName>
        <fullName evidence="6">Uncharacterized protein</fullName>
    </submittedName>
</protein>
<dbReference type="InterPro" id="IPR037721">
    <property type="entry name" value="Ferlin"/>
</dbReference>
<keyword evidence="3" id="KW-0677">Repeat</keyword>
<dbReference type="PANTHER" id="PTHR12546">
    <property type="entry name" value="FER-1-LIKE"/>
    <property type="match status" value="1"/>
</dbReference>
<dbReference type="GO" id="GO:0007009">
    <property type="term" value="P:plasma membrane organization"/>
    <property type="evidence" value="ECO:0007669"/>
    <property type="project" value="TreeGrafter"/>
</dbReference>
<comment type="subcellular location">
    <subcellularLocation>
        <location evidence="1">Membrane</location>
    </subcellularLocation>
</comment>
<sequence length="78" mass="8695">MCQSYLPSFGPAWINLYGTPRIYTYAQMLRPEDELNLGLGEGVAYRGRLLMSITAKKDDTIERVGTAIEVATPVSEVR</sequence>
<accession>A0A1S8WW31</accession>
<evidence type="ECO:0000313" key="6">
    <source>
        <dbReference type="EMBL" id="OON18565.1"/>
    </source>
</evidence>
<proteinExistence type="predicted"/>
<keyword evidence="5" id="KW-0472">Membrane</keyword>
<keyword evidence="2" id="KW-0812">Transmembrane</keyword>
<evidence type="ECO:0000256" key="4">
    <source>
        <dbReference type="ARBA" id="ARBA00022989"/>
    </source>
</evidence>
<keyword evidence="7" id="KW-1185">Reference proteome</keyword>
<dbReference type="EMBL" id="KV894051">
    <property type="protein sequence ID" value="OON18565.1"/>
    <property type="molecule type" value="Genomic_DNA"/>
</dbReference>
<dbReference type="PANTHER" id="PTHR12546:SF33">
    <property type="entry name" value="SPERM VESICLE FUSION PROTEIN FER-1"/>
    <property type="match status" value="1"/>
</dbReference>
<evidence type="ECO:0000256" key="5">
    <source>
        <dbReference type="ARBA" id="ARBA00023136"/>
    </source>
</evidence>
<organism evidence="6 7">
    <name type="scientific">Opisthorchis viverrini</name>
    <name type="common">Southeast Asian liver fluke</name>
    <dbReference type="NCBI Taxonomy" id="6198"/>
    <lineage>
        <taxon>Eukaryota</taxon>
        <taxon>Metazoa</taxon>
        <taxon>Spiralia</taxon>
        <taxon>Lophotrochozoa</taxon>
        <taxon>Platyhelminthes</taxon>
        <taxon>Trematoda</taxon>
        <taxon>Digenea</taxon>
        <taxon>Opisthorchiida</taxon>
        <taxon>Opisthorchiata</taxon>
        <taxon>Opisthorchiidae</taxon>
        <taxon>Opisthorchis</taxon>
    </lineage>
</organism>
<reference evidence="6 7" key="1">
    <citation type="submission" date="2015-03" db="EMBL/GenBank/DDBJ databases">
        <title>Draft genome of the nematode, Opisthorchis viverrini.</title>
        <authorList>
            <person name="Mitreva M."/>
        </authorList>
    </citation>
    <scope>NUCLEOTIDE SEQUENCE [LARGE SCALE GENOMIC DNA]</scope>
    <source>
        <strain evidence="6">Khon Kaen</strain>
    </source>
</reference>
<dbReference type="AlphaFoldDB" id="A0A1S8WW31"/>
<name>A0A1S8WW31_OPIVI</name>
<gene>
    <name evidence="6" type="ORF">X801_05578</name>
</gene>
<evidence type="ECO:0000313" key="7">
    <source>
        <dbReference type="Proteomes" id="UP000243686"/>
    </source>
</evidence>
<evidence type="ECO:0000256" key="3">
    <source>
        <dbReference type="ARBA" id="ARBA00022737"/>
    </source>
</evidence>